<reference evidence="4 5" key="1">
    <citation type="submission" date="2017-05" db="EMBL/GenBank/DDBJ databases">
        <title>The draft genome sequence of Idiomarina salinarum WNB302.</title>
        <authorList>
            <person name="Sun Y."/>
            <person name="Chen B."/>
            <person name="Du Z."/>
        </authorList>
    </citation>
    <scope>NUCLEOTIDE SEQUENCE [LARGE SCALE GENOMIC DNA]</scope>
    <source>
        <strain evidence="4 5">WNB302</strain>
    </source>
</reference>
<dbReference type="Proteomes" id="UP000216840">
    <property type="component" value="Unassembled WGS sequence"/>
</dbReference>
<feature type="domain" description="CBS" evidence="3">
    <location>
        <begin position="10"/>
        <end position="69"/>
    </location>
</feature>
<evidence type="ECO:0000313" key="4">
    <source>
        <dbReference type="EMBL" id="OZV69054.1"/>
    </source>
</evidence>
<protein>
    <recommendedName>
        <fullName evidence="3">CBS domain-containing protein</fullName>
    </recommendedName>
</protein>
<dbReference type="OrthoDB" id="9802114at2"/>
<dbReference type="Pfam" id="PF00571">
    <property type="entry name" value="CBS"/>
    <property type="match status" value="2"/>
</dbReference>
<accession>A0A265UUR8</accession>
<dbReference type="InterPro" id="IPR000644">
    <property type="entry name" value="CBS_dom"/>
</dbReference>
<keyword evidence="5" id="KW-1185">Reference proteome</keyword>
<gene>
    <name evidence="4" type="ORF">CA834_06215</name>
</gene>
<dbReference type="RefSeq" id="WP_094967825.1">
    <property type="nucleotide sequence ID" value="NZ_NGJN01000003.1"/>
</dbReference>
<dbReference type="PROSITE" id="PS51371">
    <property type="entry name" value="CBS"/>
    <property type="match status" value="2"/>
</dbReference>
<sequence>MKTDVIASIMTKNVICVSPKQKLLDVKHIYEKKNFHHHIPVTENDKLVGMISLADFMYGVNGAGPADDNEIYTKKAVEDIMMPHPKYVGPNETIDDIAEKLTKGRYRALPVVEDNKMIGIVTTADVIRYYLNKHK</sequence>
<evidence type="ECO:0000259" key="3">
    <source>
        <dbReference type="PROSITE" id="PS51371"/>
    </source>
</evidence>
<comment type="caution">
    <text evidence="4">The sequence shown here is derived from an EMBL/GenBank/DDBJ whole genome shotgun (WGS) entry which is preliminary data.</text>
</comment>
<feature type="domain" description="CBS" evidence="3">
    <location>
        <begin position="81"/>
        <end position="135"/>
    </location>
</feature>
<proteinExistence type="predicted"/>
<dbReference type="EMBL" id="NGJN01000003">
    <property type="protein sequence ID" value="OZV69054.1"/>
    <property type="molecule type" value="Genomic_DNA"/>
</dbReference>
<dbReference type="SMART" id="SM00116">
    <property type="entry name" value="CBS"/>
    <property type="match status" value="2"/>
</dbReference>
<name>A0A265UUR8_9FLAO</name>
<dbReference type="Gene3D" id="3.10.580.10">
    <property type="entry name" value="CBS-domain"/>
    <property type="match status" value="2"/>
</dbReference>
<dbReference type="InterPro" id="IPR051257">
    <property type="entry name" value="Diverse_CBS-Domain"/>
</dbReference>
<organism evidence="4 5">
    <name type="scientific">Winogradskyella aurantia</name>
    <dbReference type="NCBI Taxonomy" id="1915063"/>
    <lineage>
        <taxon>Bacteria</taxon>
        <taxon>Pseudomonadati</taxon>
        <taxon>Bacteroidota</taxon>
        <taxon>Flavobacteriia</taxon>
        <taxon>Flavobacteriales</taxon>
        <taxon>Flavobacteriaceae</taxon>
        <taxon>Winogradskyella</taxon>
    </lineage>
</organism>
<dbReference type="SUPFAM" id="SSF54631">
    <property type="entry name" value="CBS-domain pair"/>
    <property type="match status" value="1"/>
</dbReference>
<evidence type="ECO:0000313" key="5">
    <source>
        <dbReference type="Proteomes" id="UP000216840"/>
    </source>
</evidence>
<keyword evidence="1 2" id="KW-0129">CBS domain</keyword>
<dbReference type="AlphaFoldDB" id="A0A265UUR8"/>
<dbReference type="PANTHER" id="PTHR43080">
    <property type="entry name" value="CBS DOMAIN-CONTAINING PROTEIN CBSX3, MITOCHONDRIAL"/>
    <property type="match status" value="1"/>
</dbReference>
<dbReference type="PANTHER" id="PTHR43080:SF2">
    <property type="entry name" value="CBS DOMAIN-CONTAINING PROTEIN"/>
    <property type="match status" value="1"/>
</dbReference>
<dbReference type="InterPro" id="IPR046342">
    <property type="entry name" value="CBS_dom_sf"/>
</dbReference>
<evidence type="ECO:0000256" key="2">
    <source>
        <dbReference type="PROSITE-ProRule" id="PRU00703"/>
    </source>
</evidence>
<evidence type="ECO:0000256" key="1">
    <source>
        <dbReference type="ARBA" id="ARBA00023122"/>
    </source>
</evidence>